<dbReference type="Proteomes" id="UP000247233">
    <property type="component" value="Unassembled WGS sequence"/>
</dbReference>
<dbReference type="VEuPathDB" id="FungiDB:BO70DRAFT_392459"/>
<protein>
    <submittedName>
        <fullName evidence="2">Uncharacterized protein</fullName>
    </submittedName>
</protein>
<keyword evidence="3" id="KW-1185">Reference proteome</keyword>
<comment type="caution">
    <text evidence="2">The sequence shown here is derived from an EMBL/GenBank/DDBJ whole genome shotgun (WGS) entry which is preliminary data.</text>
</comment>
<dbReference type="EMBL" id="MSFL01000002">
    <property type="protein sequence ID" value="PWY90784.1"/>
    <property type="molecule type" value="Genomic_DNA"/>
</dbReference>
<reference evidence="2 3" key="1">
    <citation type="submission" date="2016-12" db="EMBL/GenBank/DDBJ databases">
        <title>The genomes of Aspergillus section Nigri reveals drivers in fungal speciation.</title>
        <authorList>
            <consortium name="DOE Joint Genome Institute"/>
            <person name="Vesth T.C."/>
            <person name="Nybo J."/>
            <person name="Theobald S."/>
            <person name="Brandl J."/>
            <person name="Frisvad J.C."/>
            <person name="Nielsen K.F."/>
            <person name="Lyhne E.K."/>
            <person name="Kogle M.E."/>
            <person name="Kuo A."/>
            <person name="Riley R."/>
            <person name="Clum A."/>
            <person name="Nolan M."/>
            <person name="Lipzen A."/>
            <person name="Salamov A."/>
            <person name="Henrissat B."/>
            <person name="Wiebenga A."/>
            <person name="De Vries R.P."/>
            <person name="Grigoriev I.V."/>
            <person name="Mortensen U.H."/>
            <person name="Andersen M.R."/>
            <person name="Baker S.E."/>
        </authorList>
    </citation>
    <scope>NUCLEOTIDE SEQUENCE [LARGE SCALE GENOMIC DNA]</scope>
    <source>
        <strain evidence="2 3">CBS 117.55</strain>
    </source>
</reference>
<proteinExistence type="predicted"/>
<feature type="region of interest" description="Disordered" evidence="1">
    <location>
        <begin position="160"/>
        <end position="183"/>
    </location>
</feature>
<organism evidence="2 3">
    <name type="scientific">Aspergillus heteromorphus CBS 117.55</name>
    <dbReference type="NCBI Taxonomy" id="1448321"/>
    <lineage>
        <taxon>Eukaryota</taxon>
        <taxon>Fungi</taxon>
        <taxon>Dikarya</taxon>
        <taxon>Ascomycota</taxon>
        <taxon>Pezizomycotina</taxon>
        <taxon>Eurotiomycetes</taxon>
        <taxon>Eurotiomycetidae</taxon>
        <taxon>Eurotiales</taxon>
        <taxon>Aspergillaceae</taxon>
        <taxon>Aspergillus</taxon>
        <taxon>Aspergillus subgen. Circumdati</taxon>
    </lineage>
</organism>
<dbReference type="RefSeq" id="XP_025403227.1">
    <property type="nucleotide sequence ID" value="XM_025546287.1"/>
</dbReference>
<sequence length="183" mass="20150">MSQIFPKNEGTRTFTPYTVYGRRVRTFGCICRDADGRLNAASRFGLATTIRIREGLHHEDRAMDKVDDPETFALSNQDGRPSLHQERAGLLAETKLYLKNLRAMGDETPSSPDASAASRTNNFASCALAITIPIRELQSLCFTPASVISRINKIPRINRHRNSSIAPTTSPASRTVTATTSLL</sequence>
<feature type="compositionally biased region" description="Polar residues" evidence="1">
    <location>
        <begin position="163"/>
        <end position="183"/>
    </location>
</feature>
<dbReference type="GeneID" id="37068524"/>
<evidence type="ECO:0000313" key="2">
    <source>
        <dbReference type="EMBL" id="PWY90784.1"/>
    </source>
</evidence>
<gene>
    <name evidence="2" type="ORF">BO70DRAFT_392459</name>
</gene>
<accession>A0A317WWL9</accession>
<dbReference type="AlphaFoldDB" id="A0A317WWL9"/>
<name>A0A317WWL9_9EURO</name>
<evidence type="ECO:0000256" key="1">
    <source>
        <dbReference type="SAM" id="MobiDB-lite"/>
    </source>
</evidence>
<evidence type="ECO:0000313" key="3">
    <source>
        <dbReference type="Proteomes" id="UP000247233"/>
    </source>
</evidence>